<proteinExistence type="predicted"/>
<gene>
    <name evidence="2" type="ORF">SEPCBS119000_006702</name>
</gene>
<reference evidence="2 3" key="1">
    <citation type="submission" date="2024-01" db="EMBL/GenBank/DDBJ databases">
        <authorList>
            <person name="Allen C."/>
            <person name="Tagirdzhanova G."/>
        </authorList>
    </citation>
    <scope>NUCLEOTIDE SEQUENCE [LARGE SCALE GENOMIC DNA]</scope>
    <source>
        <strain evidence="2 3">CBS 119000</strain>
    </source>
</reference>
<organism evidence="2 3">
    <name type="scientific">Sporothrix epigloea</name>
    <dbReference type="NCBI Taxonomy" id="1892477"/>
    <lineage>
        <taxon>Eukaryota</taxon>
        <taxon>Fungi</taxon>
        <taxon>Dikarya</taxon>
        <taxon>Ascomycota</taxon>
        <taxon>Pezizomycotina</taxon>
        <taxon>Sordariomycetes</taxon>
        <taxon>Sordariomycetidae</taxon>
        <taxon>Ophiostomatales</taxon>
        <taxon>Ophiostomataceae</taxon>
        <taxon>Sporothrix</taxon>
    </lineage>
</organism>
<evidence type="ECO:0000313" key="3">
    <source>
        <dbReference type="Proteomes" id="UP001642502"/>
    </source>
</evidence>
<sequence length="196" mass="21909">MTTKPKKTIKALDSEATVLRKQVGALEELVAELQQRLDEVEKRLKSAEAAPRTFAEVVASKRPVSTVLLKPERGHRVLIKVGDNNKLSDQTIKDRPREESLSILKFRLGSEAVRQVRRLPDGNVAASLRDDVEDGEAWLQPTFGDHARITNGGTPVIIKGIPHDIIDEFTVDRLRKAGTRQITIFDENLEALMVDE</sequence>
<evidence type="ECO:0000256" key="1">
    <source>
        <dbReference type="SAM" id="Coils"/>
    </source>
</evidence>
<protein>
    <submittedName>
        <fullName evidence="2">Uncharacterized protein</fullName>
    </submittedName>
</protein>
<comment type="caution">
    <text evidence="2">The sequence shown here is derived from an EMBL/GenBank/DDBJ whole genome shotgun (WGS) entry which is preliminary data.</text>
</comment>
<name>A0ABP0E8R0_9PEZI</name>
<accession>A0ABP0E8R0</accession>
<evidence type="ECO:0000313" key="2">
    <source>
        <dbReference type="EMBL" id="CAK7275455.1"/>
    </source>
</evidence>
<dbReference type="Proteomes" id="UP001642502">
    <property type="component" value="Unassembled WGS sequence"/>
</dbReference>
<dbReference type="EMBL" id="CAWUON010000223">
    <property type="protein sequence ID" value="CAK7275455.1"/>
    <property type="molecule type" value="Genomic_DNA"/>
</dbReference>
<keyword evidence="3" id="KW-1185">Reference proteome</keyword>
<keyword evidence="1" id="KW-0175">Coiled coil</keyword>
<feature type="coiled-coil region" evidence="1">
    <location>
        <begin position="9"/>
        <end position="50"/>
    </location>
</feature>